<dbReference type="InterPro" id="IPR002885">
    <property type="entry name" value="PPR_rpt"/>
</dbReference>
<proteinExistence type="inferred from homology"/>
<dbReference type="GO" id="GO:0005739">
    <property type="term" value="C:mitochondrion"/>
    <property type="evidence" value="ECO:0007669"/>
    <property type="project" value="TreeGrafter"/>
</dbReference>
<dbReference type="Pfam" id="PF01535">
    <property type="entry name" value="PPR"/>
    <property type="match status" value="2"/>
</dbReference>
<dbReference type="CDD" id="cd16454">
    <property type="entry name" value="RING-H2_PA-TM-RING"/>
    <property type="match status" value="1"/>
</dbReference>
<dbReference type="NCBIfam" id="TIGR00756">
    <property type="entry name" value="PPR"/>
    <property type="match status" value="1"/>
</dbReference>
<dbReference type="Gene3D" id="1.25.40.10">
    <property type="entry name" value="Tetratricopeptide repeat domain"/>
    <property type="match status" value="4"/>
</dbReference>
<dbReference type="GO" id="GO:0003729">
    <property type="term" value="F:mRNA binding"/>
    <property type="evidence" value="ECO:0007669"/>
    <property type="project" value="UniProtKB-ARBA"/>
</dbReference>
<organism evidence="6 7">
    <name type="scientific">Chenopodium quinoa</name>
    <name type="common">Quinoa</name>
    <dbReference type="NCBI Taxonomy" id="63459"/>
    <lineage>
        <taxon>Eukaryota</taxon>
        <taxon>Viridiplantae</taxon>
        <taxon>Streptophyta</taxon>
        <taxon>Embryophyta</taxon>
        <taxon>Tracheophyta</taxon>
        <taxon>Spermatophyta</taxon>
        <taxon>Magnoliopsida</taxon>
        <taxon>eudicotyledons</taxon>
        <taxon>Gunneridae</taxon>
        <taxon>Pentapetalae</taxon>
        <taxon>Caryophyllales</taxon>
        <taxon>Chenopodiaceae</taxon>
        <taxon>Chenopodioideae</taxon>
        <taxon>Atripliceae</taxon>
        <taxon>Chenopodium</taxon>
    </lineage>
</organism>
<evidence type="ECO:0000256" key="4">
    <source>
        <dbReference type="PROSITE-ProRule" id="PRU00708"/>
    </source>
</evidence>
<dbReference type="Gramene" id="AUR62009573-RA">
    <property type="protein sequence ID" value="AUR62009573-RA:cds"/>
    <property type="gene ID" value="AUR62009573"/>
</dbReference>
<dbReference type="Proteomes" id="UP000596660">
    <property type="component" value="Unplaced"/>
</dbReference>
<evidence type="ECO:0000313" key="6">
    <source>
        <dbReference type="EnsemblPlants" id="AUR62009573-RA:cds"/>
    </source>
</evidence>
<evidence type="ECO:0000259" key="5">
    <source>
        <dbReference type="PROSITE" id="PS50089"/>
    </source>
</evidence>
<keyword evidence="7" id="KW-1185">Reference proteome</keyword>
<evidence type="ECO:0000256" key="2">
    <source>
        <dbReference type="ARBA" id="ARBA00022737"/>
    </source>
</evidence>
<protein>
    <recommendedName>
        <fullName evidence="5">RING-type domain-containing protein</fullName>
    </recommendedName>
</protein>
<keyword evidence="3" id="KW-0479">Metal-binding</keyword>
<evidence type="ECO:0000256" key="3">
    <source>
        <dbReference type="PROSITE-ProRule" id="PRU00175"/>
    </source>
</evidence>
<sequence>MRVIALALGRSLTAAFHRTVGVPLKTSNKLAPFTFCTQTISEQSELGLKNSSSNGDEAPKMLSLRIERLPRGESIGYVFQKWMGEGFPVHRGDIFHAINRLRKLQLHKRALEVMEWVIREKPYRPKELDYSYLLEFTIKLHGISHGERLFTNTPVEFQNDLLYNNLVIACLDKGVVRLSLEYMKKMRELGHPISHLIFNRLIILHSSPRRRKMIPKILAQMRADKVSPHVSTFNILLKIEANDHNIEGLMKVFGDMKRANIEPNEVTYCILATAHAVARLYCGCETYVEAVEKSKTGNNWSTFDVLIILYGYMGKAKEIDRIWRIVQGLPHVRSKSFLLAIEAFGRIGQLNRAEELWEEIKSREVMKSTEHYNSIISVYGQNGFIDKVSGLFKEMKMFGCKPNAITYRHLTLGCLKAGLTKEALKTIEMGSKQFTSSKLKKSTPWLETTLSILEMFAENGDVETAENLFEELKQANYTRYTFVYNSLIKAYVRAKNRSYRGVIHVSANPTQPQGRVLREAQSIPVNPGQPRRLGEVQLETKQDVESIMLDVEKILQNSLSCSDCVICLDSFDVAKNDHDVDNGGVKVLEQCGHRFHSFCIQRWLTKHQTCPLCRTCIQSTI</sequence>
<dbReference type="InterPro" id="IPR001841">
    <property type="entry name" value="Znf_RING"/>
</dbReference>
<dbReference type="Pfam" id="PF13041">
    <property type="entry name" value="PPR_2"/>
    <property type="match status" value="2"/>
</dbReference>
<dbReference type="PROSITE" id="PS51375">
    <property type="entry name" value="PPR"/>
    <property type="match status" value="1"/>
</dbReference>
<dbReference type="SMART" id="SM00184">
    <property type="entry name" value="RING"/>
    <property type="match status" value="1"/>
</dbReference>
<dbReference type="Gene3D" id="3.30.40.10">
    <property type="entry name" value="Zinc/RING finger domain, C3HC4 (zinc finger)"/>
    <property type="match status" value="1"/>
</dbReference>
<dbReference type="PANTHER" id="PTHR45717:SF11">
    <property type="entry name" value="PENTACOTRIPEPTIDE-REPEAT REGION OF PRORP DOMAIN-CONTAINING PROTEIN"/>
    <property type="match status" value="1"/>
</dbReference>
<dbReference type="PROSITE" id="PS50089">
    <property type="entry name" value="ZF_RING_2"/>
    <property type="match status" value="1"/>
</dbReference>
<dbReference type="InterPro" id="IPR013083">
    <property type="entry name" value="Znf_RING/FYVE/PHD"/>
</dbReference>
<dbReference type="OMA" id="WLEMEST"/>
<accession>A0A803LCI4</accession>
<keyword evidence="2" id="KW-0677">Repeat</keyword>
<feature type="repeat" description="PPR" evidence="4">
    <location>
        <begin position="368"/>
        <end position="402"/>
    </location>
</feature>
<dbReference type="GO" id="GO:0008270">
    <property type="term" value="F:zinc ion binding"/>
    <property type="evidence" value="ECO:0007669"/>
    <property type="project" value="UniProtKB-KW"/>
</dbReference>
<dbReference type="AlphaFoldDB" id="A0A803LCI4"/>
<keyword evidence="3" id="KW-0863">Zinc-finger</keyword>
<dbReference type="SUPFAM" id="SSF57850">
    <property type="entry name" value="RING/U-box"/>
    <property type="match status" value="1"/>
</dbReference>
<evidence type="ECO:0000313" key="7">
    <source>
        <dbReference type="Proteomes" id="UP000596660"/>
    </source>
</evidence>
<evidence type="ECO:0000256" key="1">
    <source>
        <dbReference type="ARBA" id="ARBA00007626"/>
    </source>
</evidence>
<keyword evidence="3" id="KW-0862">Zinc</keyword>
<reference evidence="6" key="2">
    <citation type="submission" date="2021-03" db="UniProtKB">
        <authorList>
            <consortium name="EnsemblPlants"/>
        </authorList>
    </citation>
    <scope>IDENTIFICATION</scope>
</reference>
<dbReference type="Pfam" id="PF13639">
    <property type="entry name" value="zf-RING_2"/>
    <property type="match status" value="1"/>
</dbReference>
<dbReference type="InterPro" id="IPR011990">
    <property type="entry name" value="TPR-like_helical_dom_sf"/>
</dbReference>
<dbReference type="EnsemblPlants" id="AUR62009573-RA">
    <property type="protein sequence ID" value="AUR62009573-RA:cds"/>
    <property type="gene ID" value="AUR62009573"/>
</dbReference>
<dbReference type="FunFam" id="1.25.40.10:FF:002174">
    <property type="entry name" value="Pentatricopeptide repeat-containing protein mitochondrial"/>
    <property type="match status" value="1"/>
</dbReference>
<name>A0A803LCI4_CHEQI</name>
<comment type="similarity">
    <text evidence="1">Belongs to the PPR family. P subfamily.</text>
</comment>
<feature type="domain" description="RING-type" evidence="5">
    <location>
        <begin position="564"/>
        <end position="614"/>
    </location>
</feature>
<dbReference type="PANTHER" id="PTHR45717">
    <property type="entry name" value="OS12G0527900 PROTEIN"/>
    <property type="match status" value="1"/>
</dbReference>
<reference evidence="6" key="1">
    <citation type="journal article" date="2017" name="Nature">
        <title>The genome of Chenopodium quinoa.</title>
        <authorList>
            <person name="Jarvis D.E."/>
            <person name="Ho Y.S."/>
            <person name="Lightfoot D.J."/>
            <person name="Schmoeckel S.M."/>
            <person name="Li B."/>
            <person name="Borm T.J.A."/>
            <person name="Ohyanagi H."/>
            <person name="Mineta K."/>
            <person name="Michell C.T."/>
            <person name="Saber N."/>
            <person name="Kharbatia N.M."/>
            <person name="Rupper R.R."/>
            <person name="Sharp A.R."/>
            <person name="Dally N."/>
            <person name="Boughton B.A."/>
            <person name="Woo Y.H."/>
            <person name="Gao G."/>
            <person name="Schijlen E.G.W.M."/>
            <person name="Guo X."/>
            <person name="Momin A.A."/>
            <person name="Negrao S."/>
            <person name="Al-Babili S."/>
            <person name="Gehring C."/>
            <person name="Roessner U."/>
            <person name="Jung C."/>
            <person name="Murphy K."/>
            <person name="Arold S.T."/>
            <person name="Gojobori T."/>
            <person name="van der Linden C.G."/>
            <person name="van Loo E.N."/>
            <person name="Jellen E.N."/>
            <person name="Maughan P.J."/>
            <person name="Tester M."/>
        </authorList>
    </citation>
    <scope>NUCLEOTIDE SEQUENCE [LARGE SCALE GENOMIC DNA]</scope>
    <source>
        <strain evidence="6">cv. PI 614886</strain>
    </source>
</reference>